<dbReference type="PROSITE" id="PS50109">
    <property type="entry name" value="HIS_KIN"/>
    <property type="match status" value="1"/>
</dbReference>
<keyword evidence="8" id="KW-1133">Transmembrane helix</keyword>
<comment type="catalytic activity">
    <reaction evidence="1">
        <text>ATP + protein L-histidine = ADP + protein N-phospho-L-histidine.</text>
        <dbReference type="EC" id="2.7.13.3"/>
    </reaction>
</comment>
<dbReference type="SMART" id="SM00304">
    <property type="entry name" value="HAMP"/>
    <property type="match status" value="1"/>
</dbReference>
<dbReference type="InterPro" id="IPR003594">
    <property type="entry name" value="HATPase_dom"/>
</dbReference>
<feature type="domain" description="HAMP" evidence="15">
    <location>
        <begin position="17"/>
        <end position="70"/>
    </location>
</feature>
<dbReference type="CDD" id="cd00075">
    <property type="entry name" value="HATPase"/>
    <property type="match status" value="1"/>
</dbReference>
<dbReference type="SUPFAM" id="SSF158472">
    <property type="entry name" value="HAMP domain-like"/>
    <property type="match status" value="1"/>
</dbReference>
<evidence type="ECO:0000256" key="9">
    <source>
        <dbReference type="ARBA" id="ARBA00023012"/>
    </source>
</evidence>
<evidence type="ECO:0000256" key="10">
    <source>
        <dbReference type="ARBA" id="ARBA00023026"/>
    </source>
</evidence>
<dbReference type="Pfam" id="PF02518">
    <property type="entry name" value="HATPase_c"/>
    <property type="match status" value="1"/>
</dbReference>
<evidence type="ECO:0000256" key="6">
    <source>
        <dbReference type="ARBA" id="ARBA00022692"/>
    </source>
</evidence>
<evidence type="ECO:0000256" key="4">
    <source>
        <dbReference type="ARBA" id="ARBA00022553"/>
    </source>
</evidence>
<keyword evidence="6" id="KW-0812">Transmembrane</keyword>
<evidence type="ECO:0000256" key="3">
    <source>
        <dbReference type="ARBA" id="ARBA00012438"/>
    </source>
</evidence>
<dbReference type="Pfam" id="PF00512">
    <property type="entry name" value="HisKA"/>
    <property type="match status" value="1"/>
</dbReference>
<keyword evidence="10" id="KW-0843">Virulence</keyword>
<dbReference type="InterPro" id="IPR005467">
    <property type="entry name" value="His_kinase_dom"/>
</dbReference>
<gene>
    <name evidence="16" type="ORF">FM121_06750</name>
</gene>
<dbReference type="SUPFAM" id="SSF47384">
    <property type="entry name" value="Homodimeric domain of signal transducing histidine kinase"/>
    <property type="match status" value="1"/>
</dbReference>
<dbReference type="GO" id="GO:0000155">
    <property type="term" value="F:phosphorelay sensor kinase activity"/>
    <property type="evidence" value="ECO:0007669"/>
    <property type="project" value="InterPro"/>
</dbReference>
<evidence type="ECO:0000256" key="5">
    <source>
        <dbReference type="ARBA" id="ARBA00022679"/>
    </source>
</evidence>
<dbReference type="InterPro" id="IPR003661">
    <property type="entry name" value="HisK_dim/P_dom"/>
</dbReference>
<dbReference type="PANTHER" id="PTHR45528">
    <property type="entry name" value="SENSOR HISTIDINE KINASE CPXA"/>
    <property type="match status" value="1"/>
</dbReference>
<evidence type="ECO:0000256" key="2">
    <source>
        <dbReference type="ARBA" id="ARBA00004141"/>
    </source>
</evidence>
<dbReference type="SMART" id="SM00388">
    <property type="entry name" value="HisKA"/>
    <property type="match status" value="1"/>
</dbReference>
<dbReference type="InterPro" id="IPR003660">
    <property type="entry name" value="HAMP_dom"/>
</dbReference>
<keyword evidence="5" id="KW-0808">Transferase</keyword>
<evidence type="ECO:0000313" key="16">
    <source>
        <dbReference type="EMBL" id="SLM85781.1"/>
    </source>
</evidence>
<dbReference type="Proteomes" id="UP000195918">
    <property type="component" value="Unassembled WGS sequence"/>
</dbReference>
<dbReference type="PRINTS" id="PR00344">
    <property type="entry name" value="BCTRLSENSOR"/>
</dbReference>
<dbReference type="EMBL" id="FWFD01000009">
    <property type="protein sequence ID" value="SLM85781.1"/>
    <property type="molecule type" value="Genomic_DNA"/>
</dbReference>
<dbReference type="Gene3D" id="6.10.340.10">
    <property type="match status" value="1"/>
</dbReference>
<dbReference type="AlphaFoldDB" id="A0A1X6WN63"/>
<dbReference type="PROSITE" id="PS50885">
    <property type="entry name" value="HAMP"/>
    <property type="match status" value="1"/>
</dbReference>
<dbReference type="FunFam" id="1.10.287.130:FF:000001">
    <property type="entry name" value="Two-component sensor histidine kinase"/>
    <property type="match status" value="1"/>
</dbReference>
<dbReference type="InterPro" id="IPR036097">
    <property type="entry name" value="HisK_dim/P_sf"/>
</dbReference>
<proteinExistence type="predicted"/>
<evidence type="ECO:0000256" key="8">
    <source>
        <dbReference type="ARBA" id="ARBA00022989"/>
    </source>
</evidence>
<keyword evidence="17" id="KW-1185">Reference proteome</keyword>
<evidence type="ECO:0000256" key="7">
    <source>
        <dbReference type="ARBA" id="ARBA00022777"/>
    </source>
</evidence>
<reference evidence="17" key="1">
    <citation type="submission" date="2017-02" db="EMBL/GenBank/DDBJ databases">
        <authorList>
            <person name="Dridi B."/>
        </authorList>
    </citation>
    <scope>NUCLEOTIDE SEQUENCE [LARGE SCALE GENOMIC DNA]</scope>
    <source>
        <strain evidence="17">bH819</strain>
    </source>
</reference>
<comment type="function">
    <text evidence="12">Member of the two-component regulatory system HssS/HssR involved in intracellular heme homeostasis and tempering of staphylococcal virulence. HssS functions as a heme sensor histidine kinase which is autophosphorylated at a histidine residue and transfers its phosphate group to an aspartate residue of HssR. HssR/HssS activates the expression of hrtAB, an efflux pump, in response to extracellular heme, hemin, hemoglobin or blood.</text>
</comment>
<sequence length="293" mass="33482">MLISLFIGLALSGFIGRKILKPIAKLRESMGLVAKGDFSIQLEENQKINDVNQLYHDFNVMVTELRSIESMRHDFVSNVSHEFKTPIATIRGYVQLLQDDSLSSGDREIYLHRMLDGTQQLSYLTDNILRLTKLENQKIGLEYHSFRLDEQIREVILFLQPKWEPLEIEFELDLPTTYYTGNEELLYQVWLNVVENGIKYNQEKGKIKVMLFSTPDALYISLSDNGIGMSESTVRHAFDKFYQNDGSRQSKGNGLGLPLVKQIIGLHQGTVEIESELAVGSEIKILLPIKRVS</sequence>
<evidence type="ECO:0000259" key="14">
    <source>
        <dbReference type="PROSITE" id="PS50109"/>
    </source>
</evidence>
<evidence type="ECO:0000256" key="1">
    <source>
        <dbReference type="ARBA" id="ARBA00000085"/>
    </source>
</evidence>
<evidence type="ECO:0000259" key="15">
    <source>
        <dbReference type="PROSITE" id="PS50885"/>
    </source>
</evidence>
<feature type="domain" description="Histidine kinase" evidence="14">
    <location>
        <begin position="78"/>
        <end position="291"/>
    </location>
</feature>
<comment type="subcellular location">
    <subcellularLocation>
        <location evidence="2">Membrane</location>
        <topology evidence="2">Multi-pass membrane protein</topology>
    </subcellularLocation>
</comment>
<dbReference type="InterPro" id="IPR036890">
    <property type="entry name" value="HATPase_C_sf"/>
</dbReference>
<accession>A0A1X6WN63</accession>
<dbReference type="FunFam" id="3.30.565.10:FF:000006">
    <property type="entry name" value="Sensor histidine kinase WalK"/>
    <property type="match status" value="1"/>
</dbReference>
<evidence type="ECO:0000256" key="13">
    <source>
        <dbReference type="ARBA" id="ARBA00040841"/>
    </source>
</evidence>
<protein>
    <recommendedName>
        <fullName evidence="13">Heme sensor protein HssS</fullName>
        <ecNumber evidence="3">2.7.13.3</ecNumber>
    </recommendedName>
</protein>
<keyword evidence="4" id="KW-0597">Phosphoprotein</keyword>
<dbReference type="EC" id="2.7.13.3" evidence="3"/>
<dbReference type="SUPFAM" id="SSF55874">
    <property type="entry name" value="ATPase domain of HSP90 chaperone/DNA topoisomerase II/histidine kinase"/>
    <property type="match status" value="1"/>
</dbReference>
<dbReference type="CDD" id="cd00082">
    <property type="entry name" value="HisKA"/>
    <property type="match status" value="1"/>
</dbReference>
<evidence type="ECO:0000313" key="17">
    <source>
        <dbReference type="Proteomes" id="UP000195918"/>
    </source>
</evidence>
<dbReference type="Pfam" id="PF00672">
    <property type="entry name" value="HAMP"/>
    <property type="match status" value="1"/>
</dbReference>
<evidence type="ECO:0000256" key="12">
    <source>
        <dbReference type="ARBA" id="ARBA00037219"/>
    </source>
</evidence>
<keyword evidence="11" id="KW-0472">Membrane</keyword>
<dbReference type="SMART" id="SM00387">
    <property type="entry name" value="HATPase_c"/>
    <property type="match status" value="1"/>
</dbReference>
<evidence type="ECO:0000256" key="11">
    <source>
        <dbReference type="ARBA" id="ARBA00023136"/>
    </source>
</evidence>
<dbReference type="PANTHER" id="PTHR45528:SF11">
    <property type="entry name" value="HISTIDINE KINASE"/>
    <property type="match status" value="1"/>
</dbReference>
<organism evidence="16 17">
    <name type="scientific">Vagococcus fluvialis bH819</name>
    <dbReference type="NCBI Taxonomy" id="1255619"/>
    <lineage>
        <taxon>Bacteria</taxon>
        <taxon>Bacillati</taxon>
        <taxon>Bacillota</taxon>
        <taxon>Bacilli</taxon>
        <taxon>Lactobacillales</taxon>
        <taxon>Enterococcaceae</taxon>
        <taxon>Vagococcus</taxon>
    </lineage>
</organism>
<keyword evidence="7 16" id="KW-0418">Kinase</keyword>
<dbReference type="CDD" id="cd06225">
    <property type="entry name" value="HAMP"/>
    <property type="match status" value="1"/>
</dbReference>
<keyword evidence="9" id="KW-0902">Two-component regulatory system</keyword>
<dbReference type="Gene3D" id="3.30.565.10">
    <property type="entry name" value="Histidine kinase-like ATPase, C-terminal domain"/>
    <property type="match status" value="1"/>
</dbReference>
<dbReference type="Gene3D" id="1.10.287.130">
    <property type="match status" value="1"/>
</dbReference>
<dbReference type="InterPro" id="IPR050398">
    <property type="entry name" value="HssS/ArlS-like"/>
</dbReference>
<name>A0A1X6WN63_9ENTE</name>
<dbReference type="GO" id="GO:0005886">
    <property type="term" value="C:plasma membrane"/>
    <property type="evidence" value="ECO:0007669"/>
    <property type="project" value="TreeGrafter"/>
</dbReference>
<dbReference type="InterPro" id="IPR004358">
    <property type="entry name" value="Sig_transdc_His_kin-like_C"/>
</dbReference>